<dbReference type="Gene3D" id="3.30.470.20">
    <property type="entry name" value="ATP-grasp fold, B domain"/>
    <property type="match status" value="1"/>
</dbReference>
<keyword evidence="7" id="KW-1185">Reference proteome</keyword>
<evidence type="ECO:0000259" key="4">
    <source>
        <dbReference type="PROSITE" id="PS50280"/>
    </source>
</evidence>
<dbReference type="OrthoDB" id="57563at2759"/>
<evidence type="ECO:0008006" key="8">
    <source>
        <dbReference type="Google" id="ProtNLM"/>
    </source>
</evidence>
<dbReference type="GO" id="GO:0046872">
    <property type="term" value="F:metal ion binding"/>
    <property type="evidence" value="ECO:0007669"/>
    <property type="project" value="InterPro"/>
</dbReference>
<feature type="domain" description="SET" evidence="4">
    <location>
        <begin position="347"/>
        <end position="474"/>
    </location>
</feature>
<evidence type="ECO:0000256" key="1">
    <source>
        <dbReference type="ARBA" id="ARBA00010871"/>
    </source>
</evidence>
<dbReference type="InterPro" id="IPR011095">
    <property type="entry name" value="Dala_Dala_lig_C"/>
</dbReference>
<dbReference type="PROSITE" id="PS50280">
    <property type="entry name" value="SET"/>
    <property type="match status" value="1"/>
</dbReference>
<evidence type="ECO:0000259" key="5">
    <source>
        <dbReference type="PROSITE" id="PS50975"/>
    </source>
</evidence>
<dbReference type="PROSITE" id="PS50975">
    <property type="entry name" value="ATP_GRASP"/>
    <property type="match status" value="1"/>
</dbReference>
<dbReference type="InterPro" id="IPR046341">
    <property type="entry name" value="SET_dom_sf"/>
</dbReference>
<dbReference type="Pfam" id="PF07478">
    <property type="entry name" value="Dala_Dala_lig_C"/>
    <property type="match status" value="1"/>
</dbReference>
<dbReference type="PANTHER" id="PTHR23132">
    <property type="entry name" value="D-ALANINE--D-ALANINE LIGASE"/>
    <property type="match status" value="1"/>
</dbReference>
<keyword evidence="3" id="KW-0547">Nucleotide-binding</keyword>
<dbReference type="Proteomes" id="UP000198406">
    <property type="component" value="Unassembled WGS sequence"/>
</dbReference>
<keyword evidence="2" id="KW-0436">Ligase</keyword>
<dbReference type="InterPro" id="IPR001214">
    <property type="entry name" value="SET_dom"/>
</dbReference>
<dbReference type="SUPFAM" id="SSF82199">
    <property type="entry name" value="SET domain"/>
    <property type="match status" value="1"/>
</dbReference>
<comment type="similarity">
    <text evidence="1">Belongs to the D-alanine--D-alanine ligase family.</text>
</comment>
<evidence type="ECO:0000313" key="7">
    <source>
        <dbReference type="Proteomes" id="UP000198406"/>
    </source>
</evidence>
<dbReference type="GO" id="GO:0008716">
    <property type="term" value="F:D-alanine-D-alanine ligase activity"/>
    <property type="evidence" value="ECO:0007669"/>
    <property type="project" value="InterPro"/>
</dbReference>
<evidence type="ECO:0000313" key="6">
    <source>
        <dbReference type="EMBL" id="GAX12521.1"/>
    </source>
</evidence>
<dbReference type="EMBL" id="BDSP01000052">
    <property type="protein sequence ID" value="GAX12521.1"/>
    <property type="molecule type" value="Genomic_DNA"/>
</dbReference>
<reference evidence="6 7" key="1">
    <citation type="journal article" date="2015" name="Plant Cell">
        <title>Oil accumulation by the oleaginous diatom Fistulifera solaris as revealed by the genome and transcriptome.</title>
        <authorList>
            <person name="Tanaka T."/>
            <person name="Maeda Y."/>
            <person name="Veluchamy A."/>
            <person name="Tanaka M."/>
            <person name="Abida H."/>
            <person name="Marechal E."/>
            <person name="Bowler C."/>
            <person name="Muto M."/>
            <person name="Sunaga Y."/>
            <person name="Tanaka M."/>
            <person name="Yoshino T."/>
            <person name="Taniguchi T."/>
            <person name="Fukuda Y."/>
            <person name="Nemoto M."/>
            <person name="Matsumoto M."/>
            <person name="Wong P.S."/>
            <person name="Aburatani S."/>
            <person name="Fujibuchi W."/>
        </authorList>
    </citation>
    <scope>NUCLEOTIDE SEQUENCE [LARGE SCALE GENOMIC DNA]</scope>
    <source>
        <strain evidence="6 7">JPCC DA0580</strain>
    </source>
</reference>
<dbReference type="Gene3D" id="2.170.270.10">
    <property type="entry name" value="SET domain"/>
    <property type="match status" value="1"/>
</dbReference>
<sequence>MELPKRLCVLTSDKKGCEYDENDPPADIQQHLQRAGYDHIDVEVVSLTPHNYARTLIALARRFEQKEIDCFINLCDGAWDEPSVGIQVVDLLENKLNVPFTGAGMSFFEPTRMQMKQVALACGVSVPAWRFVYNEDDLRQLLTEYTDAKHPLSFPLLVKHFSSYASVGLTKESKVHTVHYLELQCRRMLETYGGCLVEEFIVGREFTVLAAQVPNKTMEVVAYEPVECRFGEGEDFKHYNLKWVDYDNITWTSVREPDLAERLKTLACKVFAAIGGRGYGRLDVRSDPSGEELVFLEINPNCGVFYPEGFYGSADFILDKMDPVAAHATFILNQVEVARRLWEERNAQVSEARYDPLRESWGIFATKDLEPGDLIFDLEEKPLHVVSKQRVLQKWRKHNEDNESAFDMRNWDNFGAYCWPLSDELFGMWSPEPDDWRPINHSCDPNCWLEAPSGLNVVAKTRIAVGEEICMDYATFVGYFPEMKPFTCGCKTPYCRGTITGQDILNVDLARKYYGHMTSYTATKAKEYHGHELSGVDGTNAFRTMYKQATRNSSEASHSPLTFRI</sequence>
<dbReference type="InParanoid" id="A0A1Z5JFJ1"/>
<gene>
    <name evidence="6" type="ORF">FisN_24Hh097</name>
</gene>
<proteinExistence type="inferred from homology"/>
<dbReference type="InterPro" id="IPR011761">
    <property type="entry name" value="ATP-grasp"/>
</dbReference>
<accession>A0A1Z5JFJ1</accession>
<dbReference type="PANTHER" id="PTHR23132:SF23">
    <property type="entry name" value="D-ALANINE--D-ALANINE LIGASE B"/>
    <property type="match status" value="1"/>
</dbReference>
<comment type="caution">
    <text evidence="6">The sequence shown here is derived from an EMBL/GenBank/DDBJ whole genome shotgun (WGS) entry which is preliminary data.</text>
</comment>
<name>A0A1Z5JFJ1_FISSO</name>
<dbReference type="SUPFAM" id="SSF56059">
    <property type="entry name" value="Glutathione synthetase ATP-binding domain-like"/>
    <property type="match status" value="1"/>
</dbReference>
<feature type="domain" description="ATP-grasp" evidence="5">
    <location>
        <begin position="116"/>
        <end position="332"/>
    </location>
</feature>
<protein>
    <recommendedName>
        <fullName evidence="8">D-alanine--D-alanine ligase</fullName>
    </recommendedName>
</protein>
<evidence type="ECO:0000256" key="3">
    <source>
        <dbReference type="PROSITE-ProRule" id="PRU00409"/>
    </source>
</evidence>
<dbReference type="AlphaFoldDB" id="A0A1Z5JFJ1"/>
<dbReference type="Pfam" id="PF00856">
    <property type="entry name" value="SET"/>
    <property type="match status" value="1"/>
</dbReference>
<keyword evidence="3" id="KW-0067">ATP-binding</keyword>
<evidence type="ECO:0000256" key="2">
    <source>
        <dbReference type="ARBA" id="ARBA00022598"/>
    </source>
</evidence>
<dbReference type="GO" id="GO:0005524">
    <property type="term" value="F:ATP binding"/>
    <property type="evidence" value="ECO:0007669"/>
    <property type="project" value="UniProtKB-UniRule"/>
</dbReference>
<organism evidence="6 7">
    <name type="scientific">Fistulifera solaris</name>
    <name type="common">Oleaginous diatom</name>
    <dbReference type="NCBI Taxonomy" id="1519565"/>
    <lineage>
        <taxon>Eukaryota</taxon>
        <taxon>Sar</taxon>
        <taxon>Stramenopiles</taxon>
        <taxon>Ochrophyta</taxon>
        <taxon>Bacillariophyta</taxon>
        <taxon>Bacillariophyceae</taxon>
        <taxon>Bacillariophycidae</taxon>
        <taxon>Naviculales</taxon>
        <taxon>Naviculaceae</taxon>
        <taxon>Fistulifera</taxon>
    </lineage>
</organism>